<dbReference type="Pfam" id="PF00884">
    <property type="entry name" value="Sulfatase"/>
    <property type="match status" value="1"/>
</dbReference>
<reference evidence="7 8" key="1">
    <citation type="submission" date="2019-02" db="EMBL/GenBank/DDBJ databases">
        <title>Deep-cultivation of Planctomycetes and their phenomic and genomic characterization uncovers novel biology.</title>
        <authorList>
            <person name="Wiegand S."/>
            <person name="Jogler M."/>
            <person name="Boedeker C."/>
            <person name="Pinto D."/>
            <person name="Vollmers J."/>
            <person name="Rivas-Marin E."/>
            <person name="Kohn T."/>
            <person name="Peeters S.H."/>
            <person name="Heuer A."/>
            <person name="Rast P."/>
            <person name="Oberbeckmann S."/>
            <person name="Bunk B."/>
            <person name="Jeske O."/>
            <person name="Meyerdierks A."/>
            <person name="Storesund J.E."/>
            <person name="Kallscheuer N."/>
            <person name="Luecker S."/>
            <person name="Lage O.M."/>
            <person name="Pohl T."/>
            <person name="Merkel B.J."/>
            <person name="Hornburger P."/>
            <person name="Mueller R.-W."/>
            <person name="Bruemmer F."/>
            <person name="Labrenz M."/>
            <person name="Spormann A.M."/>
            <person name="Op den Camp H."/>
            <person name="Overmann J."/>
            <person name="Amann R."/>
            <person name="Jetten M.S.M."/>
            <person name="Mascher T."/>
            <person name="Medema M.H."/>
            <person name="Devos D.P."/>
            <person name="Kaster A.-K."/>
            <person name="Ovreas L."/>
            <person name="Rohde M."/>
            <person name="Galperin M.Y."/>
            <person name="Jogler C."/>
        </authorList>
    </citation>
    <scope>NUCLEOTIDE SEQUENCE [LARGE SCALE GENOMIC DNA]</scope>
    <source>
        <strain evidence="7 8">Q31a</strain>
    </source>
</reference>
<dbReference type="InterPro" id="IPR017850">
    <property type="entry name" value="Alkaline_phosphatase_core_sf"/>
</dbReference>
<protein>
    <submittedName>
        <fullName evidence="7">Arylsulfatase</fullName>
        <ecNumber evidence="7">3.1.6.1</ecNumber>
    </submittedName>
</protein>
<keyword evidence="4" id="KW-0325">Glycoprotein</keyword>
<dbReference type="PANTHER" id="PTHR43108:SF8">
    <property type="entry name" value="SD21168P"/>
    <property type="match status" value="1"/>
</dbReference>
<organism evidence="7 8">
    <name type="scientific">Aureliella helgolandensis</name>
    <dbReference type="NCBI Taxonomy" id="2527968"/>
    <lineage>
        <taxon>Bacteria</taxon>
        <taxon>Pseudomonadati</taxon>
        <taxon>Planctomycetota</taxon>
        <taxon>Planctomycetia</taxon>
        <taxon>Pirellulales</taxon>
        <taxon>Pirellulaceae</taxon>
        <taxon>Aureliella</taxon>
    </lineage>
</organism>
<keyword evidence="2 5" id="KW-0732">Signal</keyword>
<dbReference type="PANTHER" id="PTHR43108">
    <property type="entry name" value="N-ACETYLGLUCOSAMINE-6-SULFATASE FAMILY MEMBER"/>
    <property type="match status" value="1"/>
</dbReference>
<keyword evidence="8" id="KW-1185">Reference proteome</keyword>
<dbReference type="Proteomes" id="UP000318017">
    <property type="component" value="Chromosome"/>
</dbReference>
<dbReference type="InterPro" id="IPR024607">
    <property type="entry name" value="Sulfatase_CS"/>
</dbReference>
<comment type="similarity">
    <text evidence="1">Belongs to the sulfatase family.</text>
</comment>
<feature type="domain" description="Sulfatase N-terminal" evidence="6">
    <location>
        <begin position="45"/>
        <end position="375"/>
    </location>
</feature>
<dbReference type="PROSITE" id="PS00149">
    <property type="entry name" value="SULFATASE_2"/>
    <property type="match status" value="1"/>
</dbReference>
<dbReference type="EC" id="3.1.6.1" evidence="7"/>
<dbReference type="PROSITE" id="PS00523">
    <property type="entry name" value="SULFATASE_1"/>
    <property type="match status" value="1"/>
</dbReference>
<evidence type="ECO:0000313" key="8">
    <source>
        <dbReference type="Proteomes" id="UP000318017"/>
    </source>
</evidence>
<keyword evidence="3 7" id="KW-0378">Hydrolase</keyword>
<dbReference type="AlphaFoldDB" id="A0A518GAF1"/>
<evidence type="ECO:0000256" key="5">
    <source>
        <dbReference type="SAM" id="SignalP"/>
    </source>
</evidence>
<sequence length="522" mass="59242" precursor="true">MIRITLRFLLSLFALCVMGAPQTARVMAQAVELPEIQRSAGAKQRNVIFILTDDHRYDAMGFAGHPFLETPNMDQLASQGVHLKNAFVTTSLCSPSRASILTGLYTHKHRVIDNNRLVPPNTIFFPQYLQQAGYSTAFIGKWHMGGAHDEPRPGFDHWVSFRGQGNYLSPGPNYTLNVNGERVPQRGYITDELTDYAVDWLEQQSADKPFFMYLSHKAVHANFTPAERHADRYADADLSFLPKGKEITAQANSPRWVRDQRNSWHGIDFSYHSDKGLDYLYRRYCESVLAVDDSVGRVLEQLKTMGIHDETIVIYMGDNGFMWGEHGLIDKRVAYEASIRVPLVMQCPDLYPGGTVVEEVIGNIDIGPTILQAAGLETPEYMDGESFLELPNNPSQAWRDYFLYVYYWEKNFPQTPTQFALRGERYKYITYYGLWDTDEFYDLQNDPGETQNLIYDPSLAATIKTYEAKLYEMLGEAGGMDIPMNQPAGRSSNKRWAERGGAHAADFPSAMVVDEPINRQAQ</sequence>
<dbReference type="KEGG" id="ahel:Q31a_38690"/>
<evidence type="ECO:0000259" key="6">
    <source>
        <dbReference type="Pfam" id="PF00884"/>
    </source>
</evidence>
<feature type="chain" id="PRO_5022084283" evidence="5">
    <location>
        <begin position="20"/>
        <end position="522"/>
    </location>
</feature>
<dbReference type="OrthoDB" id="237120at2"/>
<evidence type="ECO:0000313" key="7">
    <source>
        <dbReference type="EMBL" id="QDV25543.1"/>
    </source>
</evidence>
<dbReference type="EMBL" id="CP036298">
    <property type="protein sequence ID" value="QDV25543.1"/>
    <property type="molecule type" value="Genomic_DNA"/>
</dbReference>
<dbReference type="Gene3D" id="3.40.720.10">
    <property type="entry name" value="Alkaline Phosphatase, subunit A"/>
    <property type="match status" value="1"/>
</dbReference>
<feature type="signal peptide" evidence="5">
    <location>
        <begin position="1"/>
        <end position="19"/>
    </location>
</feature>
<evidence type="ECO:0000256" key="2">
    <source>
        <dbReference type="ARBA" id="ARBA00022729"/>
    </source>
</evidence>
<dbReference type="GO" id="GO:0004065">
    <property type="term" value="F:arylsulfatase activity"/>
    <property type="evidence" value="ECO:0007669"/>
    <property type="project" value="UniProtKB-EC"/>
</dbReference>
<gene>
    <name evidence="7" type="ORF">Q31a_38690</name>
</gene>
<accession>A0A518GAF1</accession>
<dbReference type="SUPFAM" id="SSF53649">
    <property type="entry name" value="Alkaline phosphatase-like"/>
    <property type="match status" value="1"/>
</dbReference>
<dbReference type="CDD" id="cd16031">
    <property type="entry name" value="G6S_like"/>
    <property type="match status" value="1"/>
</dbReference>
<name>A0A518GAF1_9BACT</name>
<evidence type="ECO:0000256" key="1">
    <source>
        <dbReference type="ARBA" id="ARBA00008779"/>
    </source>
</evidence>
<evidence type="ECO:0000256" key="4">
    <source>
        <dbReference type="ARBA" id="ARBA00023180"/>
    </source>
</evidence>
<evidence type="ECO:0000256" key="3">
    <source>
        <dbReference type="ARBA" id="ARBA00022801"/>
    </source>
</evidence>
<proteinExistence type="inferred from homology"/>
<dbReference type="InterPro" id="IPR000917">
    <property type="entry name" value="Sulfatase_N"/>
</dbReference>